<evidence type="ECO:0000313" key="1">
    <source>
        <dbReference type="EMBL" id="KAK7434384.1"/>
    </source>
</evidence>
<dbReference type="InterPro" id="IPR046670">
    <property type="entry name" value="DUF6540"/>
</dbReference>
<protein>
    <submittedName>
        <fullName evidence="1">Uncharacterized protein</fullName>
    </submittedName>
</protein>
<dbReference type="Pfam" id="PF20174">
    <property type="entry name" value="DUF6540"/>
    <property type="match status" value="1"/>
</dbReference>
<evidence type="ECO:0000313" key="2">
    <source>
        <dbReference type="Proteomes" id="UP001498398"/>
    </source>
</evidence>
<keyword evidence="2" id="KW-1185">Reference proteome</keyword>
<comment type="caution">
    <text evidence="1">The sequence shown here is derived from an EMBL/GenBank/DDBJ whole genome shotgun (WGS) entry which is preliminary data.</text>
</comment>
<reference evidence="1 2" key="1">
    <citation type="submission" date="2024-01" db="EMBL/GenBank/DDBJ databases">
        <title>A draft genome for the cacao thread blight pathogen Marasmiellus scandens.</title>
        <authorList>
            <person name="Baruah I.K."/>
            <person name="Leung J."/>
            <person name="Bukari Y."/>
            <person name="Amoako-Attah I."/>
            <person name="Meinhardt L.W."/>
            <person name="Bailey B.A."/>
            <person name="Cohen S.P."/>
        </authorList>
    </citation>
    <scope>NUCLEOTIDE SEQUENCE [LARGE SCALE GENOMIC DNA]</scope>
    <source>
        <strain evidence="1 2">GH-19</strain>
    </source>
</reference>
<proteinExistence type="predicted"/>
<dbReference type="Proteomes" id="UP001498398">
    <property type="component" value="Unassembled WGS sequence"/>
</dbReference>
<name>A0ABR1IM54_9AGAR</name>
<sequence>MANLPLLVLQFEIQGNIKRTEHWALAVIKNKNSNTDLFHLTGNTDSFGFARDPHNLDNSKRCLGGVVVGRVPANWLDDLERWLRVVPIKRNRSDWDCQSWVLDALRFLWENCPGVVFPDHGSERFIRDELRQEKNRESLGYELVYERM</sequence>
<gene>
    <name evidence="1" type="ORF">VKT23_020229</name>
</gene>
<dbReference type="EMBL" id="JBANRG010000125">
    <property type="protein sequence ID" value="KAK7434384.1"/>
    <property type="molecule type" value="Genomic_DNA"/>
</dbReference>
<organism evidence="1 2">
    <name type="scientific">Marasmiellus scandens</name>
    <dbReference type="NCBI Taxonomy" id="2682957"/>
    <lineage>
        <taxon>Eukaryota</taxon>
        <taxon>Fungi</taxon>
        <taxon>Dikarya</taxon>
        <taxon>Basidiomycota</taxon>
        <taxon>Agaricomycotina</taxon>
        <taxon>Agaricomycetes</taxon>
        <taxon>Agaricomycetidae</taxon>
        <taxon>Agaricales</taxon>
        <taxon>Marasmiineae</taxon>
        <taxon>Omphalotaceae</taxon>
        <taxon>Marasmiellus</taxon>
    </lineage>
</organism>
<accession>A0ABR1IM54</accession>